<evidence type="ECO:0000256" key="2">
    <source>
        <dbReference type="ARBA" id="ARBA00022801"/>
    </source>
</evidence>
<sequence>MEDDFEELVLKQACASQMKFISRLAVNTFGFFNKLPSNLSFLSYFMKFCIKPEVIFLLGTLIILICFYLQANLLDTNSFFNKISNTLRFKTKKVPFVISAAEKDSWDVRHKQSAAFAIQGRRNKMEDRFVLEENINSSTDVSLFAVFDGHGGEYAAQFAKDILIQNLYNKIIESRNLIKNPKQESSNELSSLDKDDLNCGEKHAADELQANVPLQRKLSARRTISKTDDDNANAIDSDILNKLKPQQKGYNMFNKQNVQSEPSPAPKSYEAKCYIKGKGIDFAKMITDEVLFADHKLVETTRKNSNVAGTTALIALIEGTKLTVANVGDSRGVMYDNKGRTIPLSFDHKPQSAREHKRIQEAGGFIAFKGVWRVSGILATSRALGDFPLKENNLVIANPDILQFELSDHKPQFIVLASDGLWDTFTNEEATAFIKDHLDEPHFGAKSITLQSYIRGSVDNISTIVIVFKNGKYEIASATKD</sequence>
<dbReference type="PROSITE" id="PS01032">
    <property type="entry name" value="PPM_1"/>
    <property type="match status" value="1"/>
</dbReference>
<keyword evidence="3 4" id="KW-0904">Protein phosphatase</keyword>
<evidence type="ECO:0000256" key="5">
    <source>
        <dbReference type="SAM" id="Phobius"/>
    </source>
</evidence>
<dbReference type="GO" id="GO:0004722">
    <property type="term" value="F:protein serine/threonine phosphatase activity"/>
    <property type="evidence" value="ECO:0007669"/>
    <property type="project" value="InterPro"/>
</dbReference>
<evidence type="ECO:0000256" key="3">
    <source>
        <dbReference type="ARBA" id="ARBA00022912"/>
    </source>
</evidence>
<dbReference type="InterPro" id="IPR036457">
    <property type="entry name" value="PPM-type-like_dom_sf"/>
</dbReference>
<dbReference type="SMART" id="SM00332">
    <property type="entry name" value="PP2Cc"/>
    <property type="match status" value="1"/>
</dbReference>
<evidence type="ECO:0000313" key="7">
    <source>
        <dbReference type="EMBL" id="CAG9798675.1"/>
    </source>
</evidence>
<dbReference type="InterPro" id="IPR001932">
    <property type="entry name" value="PPM-type_phosphatase-like_dom"/>
</dbReference>
<dbReference type="PROSITE" id="PS51746">
    <property type="entry name" value="PPM_2"/>
    <property type="match status" value="1"/>
</dbReference>
<keyword evidence="5" id="KW-0472">Membrane</keyword>
<keyword evidence="8" id="KW-1185">Reference proteome</keyword>
<dbReference type="GO" id="GO:0046872">
    <property type="term" value="F:metal ion binding"/>
    <property type="evidence" value="ECO:0007669"/>
    <property type="project" value="UniProtKB-KW"/>
</dbReference>
<reference evidence="7" key="2">
    <citation type="submission" date="2022-10" db="EMBL/GenBank/DDBJ databases">
        <authorList>
            <consortium name="ENA_rothamsted_submissions"/>
            <consortium name="culmorum"/>
            <person name="King R."/>
        </authorList>
    </citation>
    <scope>NUCLEOTIDE SEQUENCE</scope>
</reference>
<dbReference type="AlphaFoldDB" id="A0A9N9RII7"/>
<proteinExistence type="inferred from homology"/>
<organism evidence="7 8">
    <name type="scientific">Chironomus riparius</name>
    <dbReference type="NCBI Taxonomy" id="315576"/>
    <lineage>
        <taxon>Eukaryota</taxon>
        <taxon>Metazoa</taxon>
        <taxon>Ecdysozoa</taxon>
        <taxon>Arthropoda</taxon>
        <taxon>Hexapoda</taxon>
        <taxon>Insecta</taxon>
        <taxon>Pterygota</taxon>
        <taxon>Neoptera</taxon>
        <taxon>Endopterygota</taxon>
        <taxon>Diptera</taxon>
        <taxon>Nematocera</taxon>
        <taxon>Chironomoidea</taxon>
        <taxon>Chironomidae</taxon>
        <taxon>Chironominae</taxon>
        <taxon>Chironomus</taxon>
    </lineage>
</organism>
<evidence type="ECO:0000256" key="4">
    <source>
        <dbReference type="RuleBase" id="RU003465"/>
    </source>
</evidence>
<dbReference type="PANTHER" id="PTHR47992">
    <property type="entry name" value="PROTEIN PHOSPHATASE"/>
    <property type="match status" value="1"/>
</dbReference>
<name>A0A9N9RII7_9DIPT</name>
<dbReference type="InterPro" id="IPR000222">
    <property type="entry name" value="PP2C_BS"/>
</dbReference>
<keyword evidence="5" id="KW-0812">Transmembrane</keyword>
<evidence type="ECO:0000259" key="6">
    <source>
        <dbReference type="PROSITE" id="PS51746"/>
    </source>
</evidence>
<dbReference type="Pfam" id="PF00481">
    <property type="entry name" value="PP2C"/>
    <property type="match status" value="2"/>
</dbReference>
<reference evidence="7" key="1">
    <citation type="submission" date="2022-01" db="EMBL/GenBank/DDBJ databases">
        <authorList>
            <person name="King R."/>
        </authorList>
    </citation>
    <scope>NUCLEOTIDE SEQUENCE</scope>
</reference>
<dbReference type="SUPFAM" id="SSF81606">
    <property type="entry name" value="PP2C-like"/>
    <property type="match status" value="1"/>
</dbReference>
<gene>
    <name evidence="7" type="ORF">CHIRRI_LOCUS1657</name>
</gene>
<dbReference type="InterPro" id="IPR015655">
    <property type="entry name" value="PP2C"/>
</dbReference>
<protein>
    <recommendedName>
        <fullName evidence="6">PPM-type phosphatase domain-containing protein</fullName>
    </recommendedName>
</protein>
<keyword evidence="1" id="KW-0479">Metal-binding</keyword>
<feature type="domain" description="PPM-type phosphatase" evidence="6">
    <location>
        <begin position="112"/>
        <end position="468"/>
    </location>
</feature>
<comment type="similarity">
    <text evidence="4">Belongs to the PP2C family.</text>
</comment>
<dbReference type="Gene3D" id="3.60.40.10">
    <property type="entry name" value="PPM-type phosphatase domain"/>
    <property type="match status" value="1"/>
</dbReference>
<dbReference type="Proteomes" id="UP001153620">
    <property type="component" value="Chromosome 1"/>
</dbReference>
<dbReference type="OrthoDB" id="343114at2759"/>
<keyword evidence="5" id="KW-1133">Transmembrane helix</keyword>
<evidence type="ECO:0000313" key="8">
    <source>
        <dbReference type="Proteomes" id="UP001153620"/>
    </source>
</evidence>
<dbReference type="EMBL" id="OU895877">
    <property type="protein sequence ID" value="CAG9798675.1"/>
    <property type="molecule type" value="Genomic_DNA"/>
</dbReference>
<evidence type="ECO:0000256" key="1">
    <source>
        <dbReference type="ARBA" id="ARBA00022723"/>
    </source>
</evidence>
<dbReference type="CDD" id="cd00143">
    <property type="entry name" value="PP2Cc"/>
    <property type="match status" value="1"/>
</dbReference>
<accession>A0A9N9RII7</accession>
<keyword evidence="2 4" id="KW-0378">Hydrolase</keyword>
<feature type="transmembrane region" description="Helical" evidence="5">
    <location>
        <begin position="54"/>
        <end position="71"/>
    </location>
</feature>